<dbReference type="InterPro" id="IPR013249">
    <property type="entry name" value="RNA_pol_sigma70_r4_t2"/>
</dbReference>
<evidence type="ECO:0000259" key="6">
    <source>
        <dbReference type="Pfam" id="PF04542"/>
    </source>
</evidence>
<dbReference type="Gene3D" id="1.10.1740.10">
    <property type="match status" value="1"/>
</dbReference>
<evidence type="ECO:0000256" key="3">
    <source>
        <dbReference type="ARBA" id="ARBA00023082"/>
    </source>
</evidence>
<dbReference type="EMBL" id="SOCE01000001">
    <property type="protein sequence ID" value="TDU89693.1"/>
    <property type="molecule type" value="Genomic_DNA"/>
</dbReference>
<dbReference type="InterPro" id="IPR013324">
    <property type="entry name" value="RNA_pol_sigma_r3/r4-like"/>
</dbReference>
<dbReference type="OrthoDB" id="3688906at2"/>
<dbReference type="Pfam" id="PF08281">
    <property type="entry name" value="Sigma70_r4_2"/>
    <property type="match status" value="1"/>
</dbReference>
<comment type="similarity">
    <text evidence="1">Belongs to the sigma-70 factor family. ECF subfamily.</text>
</comment>
<keyword evidence="4" id="KW-0238">DNA-binding</keyword>
<dbReference type="Gene3D" id="1.10.10.10">
    <property type="entry name" value="Winged helix-like DNA-binding domain superfamily/Winged helix DNA-binding domain"/>
    <property type="match status" value="1"/>
</dbReference>
<dbReference type="Proteomes" id="UP000295151">
    <property type="component" value="Unassembled WGS sequence"/>
</dbReference>
<sequence>MGATADLSGDGIQVDADALIGALFQAEAARLVQLARWFVDDRTAAEDLVQEAFVRLARSQHRINDPGRAAAYLRSIVVNLARDHNRRGLMSLRHRPPAEVDDRSAEDLAAADESRREVIAALRGLPRRQRDCVVLRYYLELSVGEIAETLGLSPNSVKTHLQRGLRSLKAELEEPR</sequence>
<name>A0A4V3FKC7_9ACTN</name>
<dbReference type="InterPro" id="IPR007627">
    <property type="entry name" value="RNA_pol_sigma70_r2"/>
</dbReference>
<evidence type="ECO:0000256" key="5">
    <source>
        <dbReference type="ARBA" id="ARBA00023163"/>
    </source>
</evidence>
<keyword evidence="3" id="KW-0731">Sigma factor</keyword>
<evidence type="ECO:0000259" key="7">
    <source>
        <dbReference type="Pfam" id="PF08281"/>
    </source>
</evidence>
<protein>
    <submittedName>
        <fullName evidence="8">RNA polymerase sigma-70 factor (Sigma-E family)</fullName>
    </submittedName>
</protein>
<evidence type="ECO:0000313" key="9">
    <source>
        <dbReference type="Proteomes" id="UP000295151"/>
    </source>
</evidence>
<proteinExistence type="inferred from homology"/>
<dbReference type="NCBIfam" id="TIGR02937">
    <property type="entry name" value="sigma70-ECF"/>
    <property type="match status" value="1"/>
</dbReference>
<dbReference type="InterPro" id="IPR036388">
    <property type="entry name" value="WH-like_DNA-bd_sf"/>
</dbReference>
<reference evidence="8 9" key="1">
    <citation type="submission" date="2019-03" db="EMBL/GenBank/DDBJ databases">
        <title>Genomic Encyclopedia of Type Strains, Phase III (KMG-III): the genomes of soil and plant-associated and newly described type strains.</title>
        <authorList>
            <person name="Whitman W."/>
        </authorList>
    </citation>
    <scope>NUCLEOTIDE SEQUENCE [LARGE SCALE GENOMIC DNA]</scope>
    <source>
        <strain evidence="8 9">VKM Ac-2575</strain>
    </source>
</reference>
<dbReference type="SUPFAM" id="SSF88946">
    <property type="entry name" value="Sigma2 domain of RNA polymerase sigma factors"/>
    <property type="match status" value="1"/>
</dbReference>
<keyword evidence="2" id="KW-0805">Transcription regulation</keyword>
<dbReference type="RefSeq" id="WP_133979730.1">
    <property type="nucleotide sequence ID" value="NZ_SOCE01000001.1"/>
</dbReference>
<evidence type="ECO:0000256" key="2">
    <source>
        <dbReference type="ARBA" id="ARBA00023015"/>
    </source>
</evidence>
<evidence type="ECO:0000313" key="8">
    <source>
        <dbReference type="EMBL" id="TDU89693.1"/>
    </source>
</evidence>
<dbReference type="InterPro" id="IPR014284">
    <property type="entry name" value="RNA_pol_sigma-70_dom"/>
</dbReference>
<gene>
    <name evidence="8" type="ORF">EV138_3268</name>
</gene>
<dbReference type="SUPFAM" id="SSF88659">
    <property type="entry name" value="Sigma3 and sigma4 domains of RNA polymerase sigma factors"/>
    <property type="match status" value="1"/>
</dbReference>
<dbReference type="CDD" id="cd06171">
    <property type="entry name" value="Sigma70_r4"/>
    <property type="match status" value="1"/>
</dbReference>
<dbReference type="PANTHER" id="PTHR43133">
    <property type="entry name" value="RNA POLYMERASE ECF-TYPE SIGMA FACTO"/>
    <property type="match status" value="1"/>
</dbReference>
<feature type="domain" description="RNA polymerase sigma factor 70 region 4 type 2" evidence="7">
    <location>
        <begin position="116"/>
        <end position="168"/>
    </location>
</feature>
<evidence type="ECO:0000256" key="4">
    <source>
        <dbReference type="ARBA" id="ARBA00023125"/>
    </source>
</evidence>
<dbReference type="InterPro" id="IPR039425">
    <property type="entry name" value="RNA_pol_sigma-70-like"/>
</dbReference>
<accession>A0A4V3FKC7</accession>
<dbReference type="Pfam" id="PF04542">
    <property type="entry name" value="Sigma70_r2"/>
    <property type="match status" value="1"/>
</dbReference>
<organism evidence="8 9">
    <name type="scientific">Kribbella voronezhensis</name>
    <dbReference type="NCBI Taxonomy" id="2512212"/>
    <lineage>
        <taxon>Bacteria</taxon>
        <taxon>Bacillati</taxon>
        <taxon>Actinomycetota</taxon>
        <taxon>Actinomycetes</taxon>
        <taxon>Propionibacteriales</taxon>
        <taxon>Kribbellaceae</taxon>
        <taxon>Kribbella</taxon>
    </lineage>
</organism>
<dbReference type="GO" id="GO:0003677">
    <property type="term" value="F:DNA binding"/>
    <property type="evidence" value="ECO:0007669"/>
    <property type="project" value="UniProtKB-KW"/>
</dbReference>
<dbReference type="GO" id="GO:0006352">
    <property type="term" value="P:DNA-templated transcription initiation"/>
    <property type="evidence" value="ECO:0007669"/>
    <property type="project" value="InterPro"/>
</dbReference>
<feature type="domain" description="RNA polymerase sigma-70 region 2" evidence="6">
    <location>
        <begin position="23"/>
        <end position="87"/>
    </location>
</feature>
<dbReference type="InterPro" id="IPR013325">
    <property type="entry name" value="RNA_pol_sigma_r2"/>
</dbReference>
<keyword evidence="9" id="KW-1185">Reference proteome</keyword>
<dbReference type="GO" id="GO:0016987">
    <property type="term" value="F:sigma factor activity"/>
    <property type="evidence" value="ECO:0007669"/>
    <property type="project" value="UniProtKB-KW"/>
</dbReference>
<dbReference type="AlphaFoldDB" id="A0A4V3FKC7"/>
<evidence type="ECO:0000256" key="1">
    <source>
        <dbReference type="ARBA" id="ARBA00010641"/>
    </source>
</evidence>
<comment type="caution">
    <text evidence="8">The sequence shown here is derived from an EMBL/GenBank/DDBJ whole genome shotgun (WGS) entry which is preliminary data.</text>
</comment>
<keyword evidence="5" id="KW-0804">Transcription</keyword>
<dbReference type="PANTHER" id="PTHR43133:SF50">
    <property type="entry name" value="ECF RNA POLYMERASE SIGMA FACTOR SIGM"/>
    <property type="match status" value="1"/>
</dbReference>